<sequence>MKWSGRRSSENFEDKRGMSSGGKTIIGGGIIGIVILLLNVFGGENGQMIGNILQQTQGSQNEPTEQRELSATEKKEGKIIEAILVDTEDVWKKIFQENNLQYERPNLVLFTDSYETGCGTATSASGPFYCPADQKVYMDLAFFEELETKFGAQGGDFTKAYVIAHEIGHHVQTLLGTAINMRKLQQGKSQAEANKLSVALELQADFYAGVWTHYNQKMNNFLEEGDIDQALSAAHAVGDDAIQSKIQGRIVPESFTHGTSAQRKAWFMKGYKTGDINQGDTFAEIR</sequence>
<dbReference type="InterPro" id="IPR007343">
    <property type="entry name" value="Uncharacterised_pept_Zn_put"/>
</dbReference>
<keyword evidence="2 5" id="KW-0812">Transmembrane</keyword>
<protein>
    <recommendedName>
        <fullName evidence="8">Metalloprotease</fullName>
    </recommendedName>
</protein>
<dbReference type="Proteomes" id="UP000184036">
    <property type="component" value="Unassembled WGS sequence"/>
</dbReference>
<dbReference type="PANTHER" id="PTHR30168:SF0">
    <property type="entry name" value="INNER MEMBRANE PROTEIN"/>
    <property type="match status" value="1"/>
</dbReference>
<evidence type="ECO:0000256" key="4">
    <source>
        <dbReference type="ARBA" id="ARBA00023136"/>
    </source>
</evidence>
<keyword evidence="4 5" id="KW-0472">Membrane</keyword>
<dbReference type="Pfam" id="PF04228">
    <property type="entry name" value="Zn_peptidase"/>
    <property type="match status" value="1"/>
</dbReference>
<dbReference type="EMBL" id="FQWE01000009">
    <property type="protein sequence ID" value="SHG34643.1"/>
    <property type="molecule type" value="Genomic_DNA"/>
</dbReference>
<accession>A0A1M5J3R8</accession>
<name>A0A1M5J3R8_9FLAO</name>
<evidence type="ECO:0000256" key="3">
    <source>
        <dbReference type="ARBA" id="ARBA00022989"/>
    </source>
</evidence>
<dbReference type="STRING" id="271157.SAMN05444396_10957"/>
<keyword evidence="7" id="KW-1185">Reference proteome</keyword>
<dbReference type="SUPFAM" id="SSF55486">
    <property type="entry name" value="Metalloproteases ('zincins'), catalytic domain"/>
    <property type="match status" value="1"/>
</dbReference>
<reference evidence="7" key="1">
    <citation type="submission" date="2016-11" db="EMBL/GenBank/DDBJ databases">
        <authorList>
            <person name="Varghese N."/>
            <person name="Submissions S."/>
        </authorList>
    </citation>
    <scope>NUCLEOTIDE SEQUENCE [LARGE SCALE GENOMIC DNA]</scope>
    <source>
        <strain evidence="7">DSM 19741</strain>
    </source>
</reference>
<feature type="transmembrane region" description="Helical" evidence="5">
    <location>
        <begin position="21"/>
        <end position="41"/>
    </location>
</feature>
<dbReference type="GO" id="GO:0016020">
    <property type="term" value="C:membrane"/>
    <property type="evidence" value="ECO:0007669"/>
    <property type="project" value="UniProtKB-SubCell"/>
</dbReference>
<comment type="subcellular location">
    <subcellularLocation>
        <location evidence="1">Membrane</location>
        <topology evidence="1">Single-pass membrane protein</topology>
    </subcellularLocation>
</comment>
<dbReference type="OrthoDB" id="9774900at2"/>
<dbReference type="AlphaFoldDB" id="A0A1M5J3R8"/>
<keyword evidence="3 5" id="KW-1133">Transmembrane helix</keyword>
<dbReference type="PANTHER" id="PTHR30168">
    <property type="entry name" value="PUTATIVE MEMBRANE PROTEIN YPFJ"/>
    <property type="match status" value="1"/>
</dbReference>
<dbReference type="RefSeq" id="WP_072992914.1">
    <property type="nucleotide sequence ID" value="NZ_FQWE01000009.1"/>
</dbReference>
<evidence type="ECO:0000256" key="2">
    <source>
        <dbReference type="ARBA" id="ARBA00022692"/>
    </source>
</evidence>
<evidence type="ECO:0000313" key="7">
    <source>
        <dbReference type="Proteomes" id="UP000184036"/>
    </source>
</evidence>
<evidence type="ECO:0000256" key="5">
    <source>
        <dbReference type="SAM" id="Phobius"/>
    </source>
</evidence>
<evidence type="ECO:0000256" key="1">
    <source>
        <dbReference type="ARBA" id="ARBA00004167"/>
    </source>
</evidence>
<organism evidence="6 7">
    <name type="scientific">Flavobacterium segetis</name>
    <dbReference type="NCBI Taxonomy" id="271157"/>
    <lineage>
        <taxon>Bacteria</taxon>
        <taxon>Pseudomonadati</taxon>
        <taxon>Bacteroidota</taxon>
        <taxon>Flavobacteriia</taxon>
        <taxon>Flavobacteriales</taxon>
        <taxon>Flavobacteriaceae</taxon>
        <taxon>Flavobacterium</taxon>
    </lineage>
</organism>
<evidence type="ECO:0000313" key="6">
    <source>
        <dbReference type="EMBL" id="SHG34643.1"/>
    </source>
</evidence>
<evidence type="ECO:0008006" key="8">
    <source>
        <dbReference type="Google" id="ProtNLM"/>
    </source>
</evidence>
<proteinExistence type="predicted"/>
<gene>
    <name evidence="6" type="ORF">SAMN05444396_10957</name>
</gene>